<dbReference type="InterPro" id="IPR017451">
    <property type="entry name" value="F-box-assoc_interact_dom"/>
</dbReference>
<comment type="caution">
    <text evidence="2">The sequence shown here is derived from an EMBL/GenBank/DDBJ whole genome shotgun (WGS) entry which is preliminary data.</text>
</comment>
<organism evidence="2 3">
    <name type="scientific">Forsythia ovata</name>
    <dbReference type="NCBI Taxonomy" id="205694"/>
    <lineage>
        <taxon>Eukaryota</taxon>
        <taxon>Viridiplantae</taxon>
        <taxon>Streptophyta</taxon>
        <taxon>Embryophyta</taxon>
        <taxon>Tracheophyta</taxon>
        <taxon>Spermatophyta</taxon>
        <taxon>Magnoliopsida</taxon>
        <taxon>eudicotyledons</taxon>
        <taxon>Gunneridae</taxon>
        <taxon>Pentapetalae</taxon>
        <taxon>asterids</taxon>
        <taxon>lamiids</taxon>
        <taxon>Lamiales</taxon>
        <taxon>Oleaceae</taxon>
        <taxon>Forsythieae</taxon>
        <taxon>Forsythia</taxon>
    </lineage>
</organism>
<dbReference type="NCBIfam" id="TIGR01640">
    <property type="entry name" value="F_box_assoc_1"/>
    <property type="match status" value="1"/>
</dbReference>
<evidence type="ECO:0000313" key="2">
    <source>
        <dbReference type="EMBL" id="KAL2536516.1"/>
    </source>
</evidence>
<gene>
    <name evidence="2" type="ORF">Fot_17907</name>
</gene>
<dbReference type="InterPro" id="IPR050796">
    <property type="entry name" value="SCF_F-box_component"/>
</dbReference>
<protein>
    <submittedName>
        <fullName evidence="2">F-box protein-like</fullName>
    </submittedName>
</protein>
<accession>A0ABD1VGP8</accession>
<dbReference type="AlphaFoldDB" id="A0ABD1VGP8"/>
<dbReference type="Pfam" id="PF24750">
    <property type="entry name" value="b-prop_At3g26010-like"/>
    <property type="match status" value="1"/>
</dbReference>
<sequence length="386" mass="44087">MFAETEFLEIFSWLPVKSIYKFSSLCKSLSQLPKEDFFAKKQSKNTQLTGDKYFLIQPYSCQSYKAGKLQLHSWLTSSTNDVLPVPYNSLQFIATTGSVLRSSNGLICVRNLSNHYEKSYFIFNPATKYWLQIPQPDGFDCGDTDFKIVFECNNVDNITDDYVLISVIGTSVWGSDPFCKIYSSRENIWKDAGRINIGAGRNICYETTVYLNGSIYLISDSGGYFREDSPFFWPYIVAYDVNSCVTKLLKLPKSSREGMDDLDYKLSIFTWKNLNNYLCLVKLNNNMFTIWVLTDEETSSWHQIFKMHVKTMGLNEFDLRVAGFTILNGNILLIATNSMVYRYDLSTRSSGRLQEVCHHECGENVIFHSFSSTLRPCGANATKLAA</sequence>
<dbReference type="EMBL" id="JBFOLJ010000005">
    <property type="protein sequence ID" value="KAL2536516.1"/>
    <property type="molecule type" value="Genomic_DNA"/>
</dbReference>
<dbReference type="PANTHER" id="PTHR31672:SF13">
    <property type="entry name" value="F-BOX PROTEIN CPR30-LIKE"/>
    <property type="match status" value="1"/>
</dbReference>
<evidence type="ECO:0000259" key="1">
    <source>
        <dbReference type="Pfam" id="PF24750"/>
    </source>
</evidence>
<dbReference type="PANTHER" id="PTHR31672">
    <property type="entry name" value="BNACNNG10540D PROTEIN"/>
    <property type="match status" value="1"/>
</dbReference>
<keyword evidence="3" id="KW-1185">Reference proteome</keyword>
<reference evidence="3" key="1">
    <citation type="submission" date="2024-07" db="EMBL/GenBank/DDBJ databases">
        <title>Two chromosome-level genome assemblies of Korean endemic species Abeliophyllum distichum and Forsythia ovata (Oleaceae).</title>
        <authorList>
            <person name="Jang H."/>
        </authorList>
    </citation>
    <scope>NUCLEOTIDE SEQUENCE [LARGE SCALE GENOMIC DNA]</scope>
</reference>
<feature type="domain" description="F-box protein At3g26010-like beta-propeller" evidence="1">
    <location>
        <begin position="98"/>
        <end position="313"/>
    </location>
</feature>
<dbReference type="InterPro" id="IPR056592">
    <property type="entry name" value="Beta-prop_At3g26010-like"/>
</dbReference>
<dbReference type="Proteomes" id="UP001604277">
    <property type="component" value="Unassembled WGS sequence"/>
</dbReference>
<name>A0ABD1VGP8_9LAMI</name>
<evidence type="ECO:0000313" key="3">
    <source>
        <dbReference type="Proteomes" id="UP001604277"/>
    </source>
</evidence>
<proteinExistence type="predicted"/>